<name>A0A2V2LHG8_9RHOB</name>
<organism evidence="2 3">
    <name type="scientific">Meridianimarinicoccus roseus</name>
    <dbReference type="NCBI Taxonomy" id="2072018"/>
    <lineage>
        <taxon>Bacteria</taxon>
        <taxon>Pseudomonadati</taxon>
        <taxon>Pseudomonadota</taxon>
        <taxon>Alphaproteobacteria</taxon>
        <taxon>Rhodobacterales</taxon>
        <taxon>Paracoccaceae</taxon>
        <taxon>Meridianimarinicoccus</taxon>
    </lineage>
</organism>
<dbReference type="RefSeq" id="WP_109811675.1">
    <property type="nucleotide sequence ID" value="NZ_QGKU01000033.1"/>
</dbReference>
<feature type="domain" description="B12-binding" evidence="1">
    <location>
        <begin position="147"/>
        <end position="277"/>
    </location>
</feature>
<dbReference type="Pfam" id="PF02310">
    <property type="entry name" value="B12-binding"/>
    <property type="match status" value="1"/>
</dbReference>
<dbReference type="EMBL" id="QGKU01000033">
    <property type="protein sequence ID" value="PWR02626.1"/>
    <property type="molecule type" value="Genomic_DNA"/>
</dbReference>
<dbReference type="Proteomes" id="UP000245680">
    <property type="component" value="Unassembled WGS sequence"/>
</dbReference>
<evidence type="ECO:0000259" key="1">
    <source>
        <dbReference type="PROSITE" id="PS51332"/>
    </source>
</evidence>
<comment type="caution">
    <text evidence="2">The sequence shown here is derived from an EMBL/GenBank/DDBJ whole genome shotgun (WGS) entry which is preliminary data.</text>
</comment>
<evidence type="ECO:0000313" key="3">
    <source>
        <dbReference type="Proteomes" id="UP000245680"/>
    </source>
</evidence>
<gene>
    <name evidence="2" type="ORF">DKT77_10610</name>
</gene>
<dbReference type="InterPro" id="IPR036724">
    <property type="entry name" value="Cobalamin-bd_sf"/>
</dbReference>
<reference evidence="2 3" key="1">
    <citation type="submission" date="2018-05" db="EMBL/GenBank/DDBJ databases">
        <title>Rhodobacteraceae gen. nov., sp. nov. isolated from sea water.</title>
        <authorList>
            <person name="Ren Y."/>
        </authorList>
    </citation>
    <scope>NUCLEOTIDE SEQUENCE [LARGE SCALE GENOMIC DNA]</scope>
    <source>
        <strain evidence="2 3">TG-679</strain>
    </source>
</reference>
<evidence type="ECO:0000313" key="2">
    <source>
        <dbReference type="EMBL" id="PWR02626.1"/>
    </source>
</evidence>
<protein>
    <recommendedName>
        <fullName evidence="1">B12-binding domain-containing protein</fullName>
    </recommendedName>
</protein>
<sequence length="289" mass="30934">MDDGESTFDLNGFERMSRGFASLHGCLPESALNVLAREVIARLAAQRGALRDEAAHPADPALIDTFCDALIGNAPNAAIDRITALRSNGATIDQVYLGVLAPAARRLGTWWDESRASFAEVTIGVARIYGIMYALRAEFPLPVDFERRRAAFASVPGEDHTLGVSMAADLFRKEGWEIDLKLGHDHDGLVQALAIGDSPIIGLSAGREEALPGLIRLIVALRVSNPRAYILVAGRYVAAHADTLALTGADAAASEVPEALAAMDLLWERAMADIVTRAAAADEPLRRKT</sequence>
<dbReference type="Gene3D" id="3.40.50.280">
    <property type="entry name" value="Cobalamin-binding domain"/>
    <property type="match status" value="1"/>
</dbReference>
<dbReference type="GO" id="GO:0031419">
    <property type="term" value="F:cobalamin binding"/>
    <property type="evidence" value="ECO:0007669"/>
    <property type="project" value="InterPro"/>
</dbReference>
<dbReference type="AlphaFoldDB" id="A0A2V2LHG8"/>
<dbReference type="PROSITE" id="PS51332">
    <property type="entry name" value="B12_BINDING"/>
    <property type="match status" value="1"/>
</dbReference>
<dbReference type="SUPFAM" id="SSF52242">
    <property type="entry name" value="Cobalamin (vitamin B12)-binding domain"/>
    <property type="match status" value="1"/>
</dbReference>
<proteinExistence type="predicted"/>
<keyword evidence="3" id="KW-1185">Reference proteome</keyword>
<dbReference type="InterPro" id="IPR006158">
    <property type="entry name" value="Cobalamin-bd"/>
</dbReference>
<dbReference type="GO" id="GO:0046872">
    <property type="term" value="F:metal ion binding"/>
    <property type="evidence" value="ECO:0007669"/>
    <property type="project" value="InterPro"/>
</dbReference>
<dbReference type="OrthoDB" id="5498228at2"/>
<accession>A0A2V2LHG8</accession>